<evidence type="ECO:0000256" key="1">
    <source>
        <dbReference type="ARBA" id="ARBA00006612"/>
    </source>
</evidence>
<dbReference type="InterPro" id="IPR029003">
    <property type="entry name" value="CENP-S/Mhf1"/>
</dbReference>
<keyword evidence="7" id="KW-1185">Reference proteome</keyword>
<dbReference type="GO" id="GO:0046982">
    <property type="term" value="F:protein heterodimerization activity"/>
    <property type="evidence" value="ECO:0007669"/>
    <property type="project" value="InterPro"/>
</dbReference>
<sequence length="96" mass="10896">ANAPQRLQSALWYSIGQFVDNEGAEDFNATPQFIGALTELVYTQIENSAKDLELFSKHAGRKVINVDDVMLLTRRNEALEETLKRELDRMRAAEGR</sequence>
<dbReference type="CDD" id="cd22919">
    <property type="entry name" value="HFD_CENP-S"/>
    <property type="match status" value="1"/>
</dbReference>
<dbReference type="InParanoid" id="A0A177CEI3"/>
<dbReference type="EMBL" id="KV441553">
    <property type="protein sequence ID" value="OAG05177.1"/>
    <property type="molecule type" value="Genomic_DNA"/>
</dbReference>
<dbReference type="Proteomes" id="UP000077069">
    <property type="component" value="Unassembled WGS sequence"/>
</dbReference>
<evidence type="ECO:0000256" key="2">
    <source>
        <dbReference type="ARBA" id="ARBA00022763"/>
    </source>
</evidence>
<evidence type="ECO:0000256" key="4">
    <source>
        <dbReference type="ARBA" id="ARBA00023204"/>
    </source>
</evidence>
<dbReference type="GO" id="GO:0071821">
    <property type="term" value="C:FANCM-MHF complex"/>
    <property type="evidence" value="ECO:0007669"/>
    <property type="project" value="InterPro"/>
</dbReference>
<proteinExistence type="inferred from homology"/>
<dbReference type="GO" id="GO:0003677">
    <property type="term" value="F:DNA binding"/>
    <property type="evidence" value="ECO:0007669"/>
    <property type="project" value="UniProtKB-KW"/>
</dbReference>
<dbReference type="FunCoup" id="A0A177CEI3">
    <property type="interactions" value="40"/>
</dbReference>
<dbReference type="RefSeq" id="XP_018035542.1">
    <property type="nucleotide sequence ID" value="XM_018173597.1"/>
</dbReference>
<keyword evidence="3" id="KW-0238">DNA-binding</keyword>
<keyword evidence="4" id="KW-0234">DNA repair</keyword>
<comment type="similarity">
    <text evidence="1">Belongs to the TAF9 family. CENP-S/MHF1 subfamily.</text>
</comment>
<dbReference type="GO" id="GO:0000712">
    <property type="term" value="P:resolution of meiotic recombination intermediates"/>
    <property type="evidence" value="ECO:0007669"/>
    <property type="project" value="TreeGrafter"/>
</dbReference>
<evidence type="ECO:0000313" key="6">
    <source>
        <dbReference type="EMBL" id="OAG05177.1"/>
    </source>
</evidence>
<dbReference type="InterPro" id="IPR009072">
    <property type="entry name" value="Histone-fold"/>
</dbReference>
<keyword evidence="2" id="KW-0227">DNA damage</keyword>
<dbReference type="GeneID" id="28757083"/>
<protein>
    <recommendedName>
        <fullName evidence="8">Apoptosis-inducing TAF9-like domain 1 family protein</fullName>
    </recommendedName>
</protein>
<dbReference type="OrthoDB" id="1872155at2759"/>
<dbReference type="GO" id="GO:0003682">
    <property type="term" value="F:chromatin binding"/>
    <property type="evidence" value="ECO:0007669"/>
    <property type="project" value="TreeGrafter"/>
</dbReference>
<dbReference type="GO" id="GO:0006281">
    <property type="term" value="P:DNA repair"/>
    <property type="evidence" value="ECO:0007669"/>
    <property type="project" value="UniProtKB-KW"/>
</dbReference>
<evidence type="ECO:0008006" key="8">
    <source>
        <dbReference type="Google" id="ProtNLM"/>
    </source>
</evidence>
<feature type="coiled-coil region" evidence="5">
    <location>
        <begin position="69"/>
        <end position="96"/>
    </location>
</feature>
<keyword evidence="5" id="KW-0175">Coiled coil</keyword>
<evidence type="ECO:0000313" key="7">
    <source>
        <dbReference type="Proteomes" id="UP000077069"/>
    </source>
</evidence>
<feature type="non-terminal residue" evidence="6">
    <location>
        <position position="96"/>
    </location>
</feature>
<organism evidence="6 7">
    <name type="scientific">Paraphaeosphaeria sporulosa</name>
    <dbReference type="NCBI Taxonomy" id="1460663"/>
    <lineage>
        <taxon>Eukaryota</taxon>
        <taxon>Fungi</taxon>
        <taxon>Dikarya</taxon>
        <taxon>Ascomycota</taxon>
        <taxon>Pezizomycotina</taxon>
        <taxon>Dothideomycetes</taxon>
        <taxon>Pleosporomycetidae</taxon>
        <taxon>Pleosporales</taxon>
        <taxon>Massarineae</taxon>
        <taxon>Didymosphaeriaceae</taxon>
        <taxon>Paraphaeosphaeria</taxon>
    </lineage>
</organism>
<dbReference type="Pfam" id="PF15630">
    <property type="entry name" value="CENP-S"/>
    <property type="match status" value="1"/>
</dbReference>
<name>A0A177CEI3_9PLEO</name>
<dbReference type="SUPFAM" id="SSF47113">
    <property type="entry name" value="Histone-fold"/>
    <property type="match status" value="1"/>
</dbReference>
<gene>
    <name evidence="6" type="ORF">CC84DRAFT_1062314</name>
</gene>
<accession>A0A177CEI3</accession>
<dbReference type="AlphaFoldDB" id="A0A177CEI3"/>
<dbReference type="PANTHER" id="PTHR22980:SF0">
    <property type="entry name" value="CENTROMERE PROTEIN S"/>
    <property type="match status" value="1"/>
</dbReference>
<feature type="non-terminal residue" evidence="6">
    <location>
        <position position="1"/>
    </location>
</feature>
<dbReference type="PANTHER" id="PTHR22980">
    <property type="entry name" value="CORTISTATIN"/>
    <property type="match status" value="1"/>
</dbReference>
<evidence type="ECO:0000256" key="5">
    <source>
        <dbReference type="SAM" id="Coils"/>
    </source>
</evidence>
<evidence type="ECO:0000256" key="3">
    <source>
        <dbReference type="ARBA" id="ARBA00023125"/>
    </source>
</evidence>
<dbReference type="GO" id="GO:0031297">
    <property type="term" value="P:replication fork processing"/>
    <property type="evidence" value="ECO:0007669"/>
    <property type="project" value="TreeGrafter"/>
</dbReference>
<dbReference type="Gene3D" id="1.10.20.10">
    <property type="entry name" value="Histone, subunit A"/>
    <property type="match status" value="1"/>
</dbReference>
<dbReference type="STRING" id="1460663.A0A177CEI3"/>
<reference evidence="6 7" key="1">
    <citation type="submission" date="2016-05" db="EMBL/GenBank/DDBJ databases">
        <title>Comparative analysis of secretome profiles of manganese(II)-oxidizing ascomycete fungi.</title>
        <authorList>
            <consortium name="DOE Joint Genome Institute"/>
            <person name="Zeiner C.A."/>
            <person name="Purvine S.O."/>
            <person name="Zink E.M."/>
            <person name="Wu S."/>
            <person name="Pasa-Tolic L."/>
            <person name="Chaput D.L."/>
            <person name="Haridas S."/>
            <person name="Grigoriev I.V."/>
            <person name="Santelli C.M."/>
            <person name="Hansel C.M."/>
        </authorList>
    </citation>
    <scope>NUCLEOTIDE SEQUENCE [LARGE SCALE GENOMIC DNA]</scope>
    <source>
        <strain evidence="6 7">AP3s5-JAC2a</strain>
    </source>
</reference>